<proteinExistence type="predicted"/>
<feature type="region of interest" description="Disordered" evidence="1">
    <location>
        <begin position="61"/>
        <end position="97"/>
    </location>
</feature>
<gene>
    <name evidence="2" type="ORF">C0216_14245</name>
</gene>
<dbReference type="OrthoDB" id="4248037at2"/>
<dbReference type="EMBL" id="CP030862">
    <property type="protein sequence ID" value="AXE24463.1"/>
    <property type="molecule type" value="Genomic_DNA"/>
</dbReference>
<evidence type="ECO:0000256" key="1">
    <source>
        <dbReference type="SAM" id="MobiDB-lite"/>
    </source>
</evidence>
<accession>A0A344U0P2</accession>
<evidence type="ECO:0000313" key="2">
    <source>
        <dbReference type="EMBL" id="AXE24463.1"/>
    </source>
</evidence>
<feature type="compositionally biased region" description="Basic and acidic residues" evidence="1">
    <location>
        <begin position="61"/>
        <end position="76"/>
    </location>
</feature>
<dbReference type="AlphaFoldDB" id="A0A344U0P2"/>
<keyword evidence="3" id="KW-1185">Reference proteome</keyword>
<protein>
    <submittedName>
        <fullName evidence="2">Uncharacterized protein</fullName>
    </submittedName>
</protein>
<dbReference type="Proteomes" id="UP000252004">
    <property type="component" value="Chromosome"/>
</dbReference>
<evidence type="ECO:0000313" key="3">
    <source>
        <dbReference type="Proteomes" id="UP000252004"/>
    </source>
</evidence>
<name>A0A344U0P2_9ACTN</name>
<organism evidence="2 3">
    <name type="scientific">Streptomyces globosus</name>
    <dbReference type="NCBI Taxonomy" id="68209"/>
    <lineage>
        <taxon>Bacteria</taxon>
        <taxon>Bacillati</taxon>
        <taxon>Actinomycetota</taxon>
        <taxon>Actinomycetes</taxon>
        <taxon>Kitasatosporales</taxon>
        <taxon>Streptomycetaceae</taxon>
        <taxon>Streptomyces</taxon>
    </lineage>
</organism>
<dbReference type="RefSeq" id="WP_114055648.1">
    <property type="nucleotide sequence ID" value="NZ_CP030862.1"/>
</dbReference>
<sequence>MVKIEANWLSRAFLSLRRGASAEAREAALELRPYTERPGQRVPVPGPTLLRAGLALQDEARRAAVPHRRDSLRQEADVLIGAQQRTEPPPRGAAPAG</sequence>
<feature type="compositionally biased region" description="Pro residues" evidence="1">
    <location>
        <begin position="87"/>
        <end position="97"/>
    </location>
</feature>
<reference evidence="2 3" key="1">
    <citation type="submission" date="2018-01" db="EMBL/GenBank/DDBJ databases">
        <title>Draft genome Sequence of streptomyces globosus LZH-48.</title>
        <authorList>
            <person name="Ran K."/>
            <person name="Li Z."/>
            <person name="Wei S."/>
            <person name="Dong R."/>
        </authorList>
    </citation>
    <scope>NUCLEOTIDE SEQUENCE [LARGE SCALE GENOMIC DNA]</scope>
    <source>
        <strain evidence="2 3">LZH-48</strain>
    </source>
</reference>
<dbReference type="KEGG" id="sgz:C0216_14245"/>